<name>A0ABN0NYC2_TRELE</name>
<evidence type="ECO:0000256" key="4">
    <source>
        <dbReference type="ARBA" id="ARBA00022692"/>
    </source>
</evidence>
<reference evidence="9 10" key="1">
    <citation type="submission" date="2013-08" db="EMBL/GenBank/DDBJ databases">
        <authorList>
            <person name="Weinstock G."/>
            <person name="Sodergren E."/>
            <person name="Wylie T."/>
            <person name="Fulton L."/>
            <person name="Fulton R."/>
            <person name="Fronick C."/>
            <person name="O'Laughlin M."/>
            <person name="Godfrey J."/>
            <person name="Miner T."/>
            <person name="Herter B."/>
            <person name="Appelbaum E."/>
            <person name="Cordes M."/>
            <person name="Lek S."/>
            <person name="Wollam A."/>
            <person name="Pepin K.H."/>
            <person name="Palsikar V.B."/>
            <person name="Mitreva M."/>
            <person name="Wilson R.K."/>
        </authorList>
    </citation>
    <scope>NUCLEOTIDE SEQUENCE [LARGE SCALE GENOMIC DNA]</scope>
    <source>
        <strain evidence="9 10">ATCC 700332</strain>
    </source>
</reference>
<feature type="transmembrane region" description="Helical" evidence="7">
    <location>
        <begin position="242"/>
        <end position="263"/>
    </location>
</feature>
<evidence type="ECO:0000256" key="5">
    <source>
        <dbReference type="ARBA" id="ARBA00022989"/>
    </source>
</evidence>
<dbReference type="CDD" id="cd06261">
    <property type="entry name" value="TM_PBP2"/>
    <property type="match status" value="1"/>
</dbReference>
<evidence type="ECO:0000256" key="6">
    <source>
        <dbReference type="ARBA" id="ARBA00023136"/>
    </source>
</evidence>
<keyword evidence="3" id="KW-1003">Cell membrane</keyword>
<feature type="transmembrane region" description="Helical" evidence="7">
    <location>
        <begin position="143"/>
        <end position="162"/>
    </location>
</feature>
<organism evidence="9 10">
    <name type="scientific">Treponema lecithinolyticum ATCC 700332</name>
    <dbReference type="NCBI Taxonomy" id="1321815"/>
    <lineage>
        <taxon>Bacteria</taxon>
        <taxon>Pseudomonadati</taxon>
        <taxon>Spirochaetota</taxon>
        <taxon>Spirochaetia</taxon>
        <taxon>Spirochaetales</taxon>
        <taxon>Treponemataceae</taxon>
        <taxon>Treponema</taxon>
    </lineage>
</organism>
<sequence length="277" mass="31112">MNNERLKICKNFFLIVFFSFSLIVCAGPFLWMVSTSFKTPANQFSKALIPSPATLENYTRLFVSTPYLLRQVFNSFQIAALTTIGQIITCGMAGFAFELFKFRGKKILFALLLTTFIIPPQVTLIPNFIIFSKLHMVGSKLPLWITAFMGGAFGTFFIRQYFTSIPVELAEAARIDGAPIPFIFSRIYLPLAKPAISALSILIFSGSWNELIRALIYLPSDRKHTTLTVGLSLYQAEFSGQWSFLMACTIISILPIFILFLFVQKQIIESAALTGFK</sequence>
<keyword evidence="4 7" id="KW-0812">Transmembrane</keyword>
<keyword evidence="6 7" id="KW-0472">Membrane</keyword>
<evidence type="ECO:0000313" key="9">
    <source>
        <dbReference type="EMBL" id="ERJ92564.1"/>
    </source>
</evidence>
<dbReference type="Pfam" id="PF00528">
    <property type="entry name" value="BPD_transp_1"/>
    <property type="match status" value="1"/>
</dbReference>
<dbReference type="Gene3D" id="1.10.3720.10">
    <property type="entry name" value="MetI-like"/>
    <property type="match status" value="1"/>
</dbReference>
<evidence type="ECO:0000259" key="8">
    <source>
        <dbReference type="PROSITE" id="PS50928"/>
    </source>
</evidence>
<accession>A0ABN0NYC2</accession>
<dbReference type="RefSeq" id="WP_021687527.1">
    <property type="nucleotide sequence ID" value="NZ_KI260567.1"/>
</dbReference>
<dbReference type="PANTHER" id="PTHR43744:SF12">
    <property type="entry name" value="ABC TRANSPORTER PERMEASE PROTEIN MG189-RELATED"/>
    <property type="match status" value="1"/>
</dbReference>
<evidence type="ECO:0000256" key="7">
    <source>
        <dbReference type="RuleBase" id="RU363032"/>
    </source>
</evidence>
<evidence type="ECO:0000256" key="1">
    <source>
        <dbReference type="ARBA" id="ARBA00004651"/>
    </source>
</evidence>
<dbReference type="InterPro" id="IPR035906">
    <property type="entry name" value="MetI-like_sf"/>
</dbReference>
<feature type="domain" description="ABC transmembrane type-1" evidence="8">
    <location>
        <begin position="72"/>
        <end position="263"/>
    </location>
</feature>
<keyword evidence="10" id="KW-1185">Reference proteome</keyword>
<feature type="transmembrane region" description="Helical" evidence="7">
    <location>
        <begin position="183"/>
        <end position="204"/>
    </location>
</feature>
<dbReference type="PANTHER" id="PTHR43744">
    <property type="entry name" value="ABC TRANSPORTER PERMEASE PROTEIN MG189-RELATED-RELATED"/>
    <property type="match status" value="1"/>
</dbReference>
<dbReference type="EMBL" id="AWVH01000033">
    <property type="protein sequence ID" value="ERJ92564.1"/>
    <property type="molecule type" value="Genomic_DNA"/>
</dbReference>
<comment type="subcellular location">
    <subcellularLocation>
        <location evidence="1 7">Cell membrane</location>
        <topology evidence="1 7">Multi-pass membrane protein</topology>
    </subcellularLocation>
</comment>
<comment type="similarity">
    <text evidence="7">Belongs to the binding-protein-dependent transport system permease family.</text>
</comment>
<feature type="transmembrane region" description="Helical" evidence="7">
    <location>
        <begin position="12"/>
        <end position="33"/>
    </location>
</feature>
<feature type="transmembrane region" description="Helical" evidence="7">
    <location>
        <begin position="107"/>
        <end position="131"/>
    </location>
</feature>
<gene>
    <name evidence="9" type="ORF">HMPREF9193_01319</name>
</gene>
<dbReference type="PROSITE" id="PS50928">
    <property type="entry name" value="ABC_TM1"/>
    <property type="match status" value="1"/>
</dbReference>
<dbReference type="SUPFAM" id="SSF161098">
    <property type="entry name" value="MetI-like"/>
    <property type="match status" value="1"/>
</dbReference>
<keyword evidence="2 7" id="KW-0813">Transport</keyword>
<dbReference type="Proteomes" id="UP000016649">
    <property type="component" value="Unassembled WGS sequence"/>
</dbReference>
<evidence type="ECO:0000256" key="2">
    <source>
        <dbReference type="ARBA" id="ARBA00022448"/>
    </source>
</evidence>
<proteinExistence type="inferred from homology"/>
<keyword evidence="5 7" id="KW-1133">Transmembrane helix</keyword>
<comment type="caution">
    <text evidence="9">The sequence shown here is derived from an EMBL/GenBank/DDBJ whole genome shotgun (WGS) entry which is preliminary data.</text>
</comment>
<feature type="transmembrane region" description="Helical" evidence="7">
    <location>
        <begin position="76"/>
        <end position="100"/>
    </location>
</feature>
<evidence type="ECO:0000313" key="10">
    <source>
        <dbReference type="Proteomes" id="UP000016649"/>
    </source>
</evidence>
<evidence type="ECO:0000256" key="3">
    <source>
        <dbReference type="ARBA" id="ARBA00022475"/>
    </source>
</evidence>
<protein>
    <submittedName>
        <fullName evidence="9">ABC transporter, permease protein</fullName>
    </submittedName>
</protein>
<dbReference type="InterPro" id="IPR000515">
    <property type="entry name" value="MetI-like"/>
</dbReference>